<keyword evidence="2 5" id="KW-0812">Transmembrane</keyword>
<keyword evidence="5" id="KW-0949">S-adenosyl-L-methionine</keyword>
<gene>
    <name evidence="6" type="ORF">M413DRAFT_443733</name>
</gene>
<dbReference type="Proteomes" id="UP000053424">
    <property type="component" value="Unassembled WGS sequence"/>
</dbReference>
<comment type="similarity">
    <text evidence="5">Belongs to the class VI-like SAM-binding methyltransferase superfamily. Isoprenylcysteine carboxyl methyltransferase family.</text>
</comment>
<evidence type="ECO:0000256" key="5">
    <source>
        <dbReference type="RuleBase" id="RU362022"/>
    </source>
</evidence>
<dbReference type="EMBL" id="KN831775">
    <property type="protein sequence ID" value="KIM43853.1"/>
    <property type="molecule type" value="Genomic_DNA"/>
</dbReference>
<dbReference type="AlphaFoldDB" id="A0A0C2Y1X3"/>
<keyword evidence="5" id="KW-0256">Endoplasmic reticulum</keyword>
<keyword evidence="5" id="KW-0489">Methyltransferase</keyword>
<protein>
    <recommendedName>
        <fullName evidence="5">Protein-S-isoprenylcysteine O-methyltransferase</fullName>
        <ecNumber evidence="5">2.1.1.100</ecNumber>
    </recommendedName>
</protein>
<dbReference type="InterPro" id="IPR007269">
    <property type="entry name" value="ICMT_MeTrfase"/>
</dbReference>
<evidence type="ECO:0000313" key="6">
    <source>
        <dbReference type="EMBL" id="KIM43853.1"/>
    </source>
</evidence>
<evidence type="ECO:0000256" key="3">
    <source>
        <dbReference type="ARBA" id="ARBA00022989"/>
    </source>
</evidence>
<feature type="transmembrane region" description="Helical" evidence="5">
    <location>
        <begin position="47"/>
        <end position="64"/>
    </location>
</feature>
<feature type="transmembrane region" description="Helical" evidence="5">
    <location>
        <begin position="84"/>
        <end position="103"/>
    </location>
</feature>
<dbReference type="GO" id="GO:0004671">
    <property type="term" value="F:protein C-terminal S-isoprenylcysteine carboxyl O-methyltransferase activity"/>
    <property type="evidence" value="ECO:0007669"/>
    <property type="project" value="UniProtKB-EC"/>
</dbReference>
<dbReference type="GO" id="GO:0032259">
    <property type="term" value="P:methylation"/>
    <property type="evidence" value="ECO:0007669"/>
    <property type="project" value="UniProtKB-KW"/>
</dbReference>
<organism evidence="6 7">
    <name type="scientific">Hebeloma cylindrosporum</name>
    <dbReference type="NCBI Taxonomy" id="76867"/>
    <lineage>
        <taxon>Eukaryota</taxon>
        <taxon>Fungi</taxon>
        <taxon>Dikarya</taxon>
        <taxon>Basidiomycota</taxon>
        <taxon>Agaricomycotina</taxon>
        <taxon>Agaricomycetes</taxon>
        <taxon>Agaricomycetidae</taxon>
        <taxon>Agaricales</taxon>
        <taxon>Agaricineae</taxon>
        <taxon>Hymenogastraceae</taxon>
        <taxon>Hebeloma</taxon>
    </lineage>
</organism>
<accession>A0A0C2Y1X3</accession>
<dbReference type="Gene3D" id="1.20.120.1630">
    <property type="match status" value="1"/>
</dbReference>
<evidence type="ECO:0000256" key="4">
    <source>
        <dbReference type="ARBA" id="ARBA00023136"/>
    </source>
</evidence>
<keyword evidence="7" id="KW-1185">Reference proteome</keyword>
<proteinExistence type="inferred from homology"/>
<keyword evidence="5" id="KW-0808">Transferase</keyword>
<sequence>MILLLLGAALRYWCFREMGKHFTFHVTLLKDHKLVTSGPYSIVRHPAYTGGVFLSVGQLIWYMARGSWLRESMVHETKLESWLLIAPVMFAIFAVLVCIHRRIPVEDEALRRRFGKEWDAWAEAVPYRLFPGVY</sequence>
<dbReference type="EC" id="2.1.1.100" evidence="5"/>
<dbReference type="GO" id="GO:0005789">
    <property type="term" value="C:endoplasmic reticulum membrane"/>
    <property type="evidence" value="ECO:0007669"/>
    <property type="project" value="UniProtKB-SubCell"/>
</dbReference>
<reference evidence="7" key="2">
    <citation type="submission" date="2015-01" db="EMBL/GenBank/DDBJ databases">
        <title>Evolutionary Origins and Diversification of the Mycorrhizal Mutualists.</title>
        <authorList>
            <consortium name="DOE Joint Genome Institute"/>
            <consortium name="Mycorrhizal Genomics Consortium"/>
            <person name="Kohler A."/>
            <person name="Kuo A."/>
            <person name="Nagy L.G."/>
            <person name="Floudas D."/>
            <person name="Copeland A."/>
            <person name="Barry K.W."/>
            <person name="Cichocki N."/>
            <person name="Veneault-Fourrey C."/>
            <person name="LaButti K."/>
            <person name="Lindquist E.A."/>
            <person name="Lipzen A."/>
            <person name="Lundell T."/>
            <person name="Morin E."/>
            <person name="Murat C."/>
            <person name="Riley R."/>
            <person name="Ohm R."/>
            <person name="Sun H."/>
            <person name="Tunlid A."/>
            <person name="Henrissat B."/>
            <person name="Grigoriev I.V."/>
            <person name="Hibbett D.S."/>
            <person name="Martin F."/>
        </authorList>
    </citation>
    <scope>NUCLEOTIDE SEQUENCE [LARGE SCALE GENOMIC DNA]</scope>
    <source>
        <strain evidence="7">h7</strain>
    </source>
</reference>
<evidence type="ECO:0000256" key="1">
    <source>
        <dbReference type="ARBA" id="ARBA00004141"/>
    </source>
</evidence>
<evidence type="ECO:0000313" key="7">
    <source>
        <dbReference type="Proteomes" id="UP000053424"/>
    </source>
</evidence>
<comment type="subcellular location">
    <subcellularLocation>
        <location evidence="5">Endoplasmic reticulum membrane</location>
        <topology evidence="5">Multi-pass membrane protein</topology>
    </subcellularLocation>
    <subcellularLocation>
        <location evidence="1">Membrane</location>
        <topology evidence="1">Multi-pass membrane protein</topology>
    </subcellularLocation>
</comment>
<dbReference type="PANTHER" id="PTHR12714:SF9">
    <property type="entry name" value="PROTEIN-S-ISOPRENYLCYSTEINE O-METHYLTRANSFERASE"/>
    <property type="match status" value="1"/>
</dbReference>
<dbReference type="STRING" id="686832.A0A0C2Y1X3"/>
<keyword evidence="4 5" id="KW-0472">Membrane</keyword>
<comment type="catalytic activity">
    <reaction evidence="5">
        <text>[protein]-C-terminal S-[(2E,6E)-farnesyl]-L-cysteine + S-adenosyl-L-methionine = [protein]-C-terminal S-[(2E,6E)-farnesyl]-L-cysteine methyl ester + S-adenosyl-L-homocysteine</text>
        <dbReference type="Rhea" id="RHEA:21672"/>
        <dbReference type="Rhea" id="RHEA-COMP:12125"/>
        <dbReference type="Rhea" id="RHEA-COMP:12126"/>
        <dbReference type="ChEBI" id="CHEBI:57856"/>
        <dbReference type="ChEBI" id="CHEBI:59789"/>
        <dbReference type="ChEBI" id="CHEBI:90510"/>
        <dbReference type="ChEBI" id="CHEBI:90511"/>
        <dbReference type="EC" id="2.1.1.100"/>
    </reaction>
</comment>
<evidence type="ECO:0000256" key="2">
    <source>
        <dbReference type="ARBA" id="ARBA00022692"/>
    </source>
</evidence>
<dbReference type="PANTHER" id="PTHR12714">
    <property type="entry name" value="PROTEIN-S ISOPRENYLCYSTEINE O-METHYLTRANSFERASE"/>
    <property type="match status" value="1"/>
</dbReference>
<comment type="caution">
    <text evidence="5">Lacks conserved residue(s) required for the propagation of feature annotation.</text>
</comment>
<dbReference type="OrthoDB" id="422086at2759"/>
<name>A0A0C2Y1X3_HEBCY</name>
<keyword evidence="3 5" id="KW-1133">Transmembrane helix</keyword>
<reference evidence="6 7" key="1">
    <citation type="submission" date="2014-04" db="EMBL/GenBank/DDBJ databases">
        <authorList>
            <consortium name="DOE Joint Genome Institute"/>
            <person name="Kuo A."/>
            <person name="Gay G."/>
            <person name="Dore J."/>
            <person name="Kohler A."/>
            <person name="Nagy L.G."/>
            <person name="Floudas D."/>
            <person name="Copeland A."/>
            <person name="Barry K.W."/>
            <person name="Cichocki N."/>
            <person name="Veneault-Fourrey C."/>
            <person name="LaButti K."/>
            <person name="Lindquist E.A."/>
            <person name="Lipzen A."/>
            <person name="Lundell T."/>
            <person name="Morin E."/>
            <person name="Murat C."/>
            <person name="Sun H."/>
            <person name="Tunlid A."/>
            <person name="Henrissat B."/>
            <person name="Grigoriev I.V."/>
            <person name="Hibbett D.S."/>
            <person name="Martin F."/>
            <person name="Nordberg H.P."/>
            <person name="Cantor M.N."/>
            <person name="Hua S.X."/>
        </authorList>
    </citation>
    <scope>NUCLEOTIDE SEQUENCE [LARGE SCALE GENOMIC DNA]</scope>
    <source>
        <strain evidence="7">h7</strain>
    </source>
</reference>
<dbReference type="Pfam" id="PF04140">
    <property type="entry name" value="ICMT"/>
    <property type="match status" value="1"/>
</dbReference>
<dbReference type="HOGENOM" id="CLU_065200_6_2_1"/>